<dbReference type="RefSeq" id="WP_220110207.1">
    <property type="nucleotide sequence ID" value="NZ_JAHZST010000009.1"/>
</dbReference>
<evidence type="ECO:0000313" key="3">
    <source>
        <dbReference type="Proteomes" id="UP001195963"/>
    </source>
</evidence>
<comment type="caution">
    <text evidence="2">The sequence shown here is derived from an EMBL/GenBank/DDBJ whole genome shotgun (WGS) entry which is preliminary data.</text>
</comment>
<dbReference type="EMBL" id="JAHZST010000009">
    <property type="protein sequence ID" value="MBW8184722.1"/>
    <property type="molecule type" value="Genomic_DNA"/>
</dbReference>
<feature type="signal peptide" evidence="1">
    <location>
        <begin position="1"/>
        <end position="29"/>
    </location>
</feature>
<accession>A0ABS7E6T6</accession>
<evidence type="ECO:0000256" key="1">
    <source>
        <dbReference type="SAM" id="SignalP"/>
    </source>
</evidence>
<keyword evidence="3" id="KW-1185">Reference proteome</keyword>
<organism evidence="2 3">
    <name type="scientific">Shewanella nanhaiensis</name>
    <dbReference type="NCBI Taxonomy" id="2864872"/>
    <lineage>
        <taxon>Bacteria</taxon>
        <taxon>Pseudomonadati</taxon>
        <taxon>Pseudomonadota</taxon>
        <taxon>Gammaproteobacteria</taxon>
        <taxon>Alteromonadales</taxon>
        <taxon>Shewanellaceae</taxon>
        <taxon>Shewanella</taxon>
    </lineage>
</organism>
<feature type="chain" id="PRO_5046544750" evidence="1">
    <location>
        <begin position="30"/>
        <end position="94"/>
    </location>
</feature>
<evidence type="ECO:0000313" key="2">
    <source>
        <dbReference type="EMBL" id="MBW8184722.1"/>
    </source>
</evidence>
<gene>
    <name evidence="2" type="ORF">K0625_13690</name>
</gene>
<reference evidence="2 3" key="1">
    <citation type="submission" date="2021-07" db="EMBL/GenBank/DDBJ databases">
        <title>Shewanella sp. nov, isolated from SCS.</title>
        <authorList>
            <person name="Cao W.R."/>
        </authorList>
    </citation>
    <scope>NUCLEOTIDE SEQUENCE [LARGE SCALE GENOMIC DNA]</scope>
    <source>
        <strain evidence="2 3">NR704-98</strain>
    </source>
</reference>
<name>A0ABS7E6T6_9GAMM</name>
<keyword evidence="1" id="KW-0732">Signal</keyword>
<protein>
    <submittedName>
        <fullName evidence="2">Uncharacterized protein</fullName>
    </submittedName>
</protein>
<dbReference type="PROSITE" id="PS51257">
    <property type="entry name" value="PROKAR_LIPOPROTEIN"/>
    <property type="match status" value="1"/>
</dbReference>
<proteinExistence type="predicted"/>
<dbReference type="Proteomes" id="UP001195963">
    <property type="component" value="Unassembled WGS sequence"/>
</dbReference>
<sequence length="94" mass="10198">MKNNGLSFMGFVNVSLITSLFLLSSCAQVNDFPIGESYQQVKAMQVLDPDAPERNEGVVGVLNGKYGEKVMKTYRESSVEPSKASGTMSMKVGK</sequence>